<evidence type="ECO:0000256" key="1">
    <source>
        <dbReference type="ARBA" id="ARBA00010333"/>
    </source>
</evidence>
<evidence type="ECO:0000313" key="5">
    <source>
        <dbReference type="EMBL" id="ASP38074.1"/>
    </source>
</evidence>
<keyword evidence="6" id="KW-1185">Reference proteome</keyword>
<evidence type="ECO:0000259" key="4">
    <source>
        <dbReference type="SMART" id="SM00062"/>
    </source>
</evidence>
<dbReference type="Proteomes" id="UP000202440">
    <property type="component" value="Chromosome"/>
</dbReference>
<dbReference type="KEGG" id="bsan:CHH28_04985"/>
<sequence length="248" mass="28043">MVRLLTFALLTATACWSQAEMLKFCGDKAGWPPYTYEAGGEIRGYDLDVLDAILTPAGVKYEVQMLPWKRCMQDTDTGKVHVALSASANDERRKTFRLTDYYYTVQPSFIYQKDKFPDGIQMSADDANKQYKICGLRGYNYAGFGIDSEKVDRNTNNFEQLLSKTSAGRCDIALARYEILAGFELIGQKLLDDSWGYNAIPGIEGDKFYMLVSRNTPNSEQLEKQLSDGIAKLRADGKLDEFIKPYFN</sequence>
<gene>
    <name evidence="5" type="ORF">CHH28_04985</name>
</gene>
<dbReference type="Pfam" id="PF00497">
    <property type="entry name" value="SBP_bac_3"/>
    <property type="match status" value="1"/>
</dbReference>
<dbReference type="SMART" id="SM00062">
    <property type="entry name" value="PBPb"/>
    <property type="match status" value="1"/>
</dbReference>
<feature type="signal peptide" evidence="3">
    <location>
        <begin position="1"/>
        <end position="19"/>
    </location>
</feature>
<protein>
    <recommendedName>
        <fullName evidence="4">Solute-binding protein family 3/N-terminal domain-containing protein</fullName>
    </recommendedName>
</protein>
<name>A0A222FHW9_9GAMM</name>
<dbReference type="SUPFAM" id="SSF53850">
    <property type="entry name" value="Periplasmic binding protein-like II"/>
    <property type="match status" value="1"/>
</dbReference>
<dbReference type="AlphaFoldDB" id="A0A222FHW9"/>
<evidence type="ECO:0000256" key="2">
    <source>
        <dbReference type="ARBA" id="ARBA00022729"/>
    </source>
</evidence>
<keyword evidence="2 3" id="KW-0732">Signal</keyword>
<dbReference type="EMBL" id="CP022530">
    <property type="protein sequence ID" value="ASP38074.1"/>
    <property type="molecule type" value="Genomic_DNA"/>
</dbReference>
<organism evidence="5 6">
    <name type="scientific">Bacterioplanes sanyensis</name>
    <dbReference type="NCBI Taxonomy" id="1249553"/>
    <lineage>
        <taxon>Bacteria</taxon>
        <taxon>Pseudomonadati</taxon>
        <taxon>Pseudomonadota</taxon>
        <taxon>Gammaproteobacteria</taxon>
        <taxon>Oceanospirillales</taxon>
        <taxon>Oceanospirillaceae</taxon>
        <taxon>Bacterioplanes</taxon>
    </lineage>
</organism>
<dbReference type="OrthoDB" id="5904382at2"/>
<feature type="chain" id="PRO_5012668572" description="Solute-binding protein family 3/N-terminal domain-containing protein" evidence="3">
    <location>
        <begin position="20"/>
        <end position="248"/>
    </location>
</feature>
<dbReference type="InterPro" id="IPR001638">
    <property type="entry name" value="Solute-binding_3/MltF_N"/>
</dbReference>
<proteinExistence type="inferred from homology"/>
<feature type="domain" description="Solute-binding protein family 3/N-terminal" evidence="4">
    <location>
        <begin position="21"/>
        <end position="248"/>
    </location>
</feature>
<evidence type="ECO:0000313" key="6">
    <source>
        <dbReference type="Proteomes" id="UP000202440"/>
    </source>
</evidence>
<comment type="similarity">
    <text evidence="1">Belongs to the bacterial solute-binding protein 3 family.</text>
</comment>
<dbReference type="Gene3D" id="3.40.190.10">
    <property type="entry name" value="Periplasmic binding protein-like II"/>
    <property type="match status" value="2"/>
</dbReference>
<dbReference type="PANTHER" id="PTHR35936">
    <property type="entry name" value="MEMBRANE-BOUND LYTIC MUREIN TRANSGLYCOSYLASE F"/>
    <property type="match status" value="1"/>
</dbReference>
<evidence type="ECO:0000256" key="3">
    <source>
        <dbReference type="SAM" id="SignalP"/>
    </source>
</evidence>
<reference evidence="5 6" key="1">
    <citation type="submission" date="2017-07" db="EMBL/GenBank/DDBJ databases">
        <title>Annotated genome sequence of Bacterioplanes sanyensis isolated from Red Sea.</title>
        <authorList>
            <person name="Rehman Z.U."/>
        </authorList>
    </citation>
    <scope>NUCLEOTIDE SEQUENCE [LARGE SCALE GENOMIC DNA]</scope>
    <source>
        <strain evidence="5 6">NV9</strain>
    </source>
</reference>
<dbReference type="PANTHER" id="PTHR35936:SF25">
    <property type="entry name" value="ABC TRANSPORTER SUBSTRATE-BINDING PROTEIN"/>
    <property type="match status" value="1"/>
</dbReference>
<dbReference type="PROSITE" id="PS51257">
    <property type="entry name" value="PROKAR_LIPOPROTEIN"/>
    <property type="match status" value="1"/>
</dbReference>
<dbReference type="RefSeq" id="WP_094059273.1">
    <property type="nucleotide sequence ID" value="NZ_CP022530.1"/>
</dbReference>
<accession>A0A222FHW9</accession>